<sequence length="175" mass="20130">MIIFWIIDRSQTGINIPVQPVQPTTGCGSGWVEYSGMCYIIIKQRMTWNSALSHCHSLSGTLAEGYSHSVNDFLRNMMLSDHSACEVANFVYYFIVCSSATQLYSKYCWLGGQKSGGHWRWLTSGSFHYTDWNTHEPDNKYGNENCLEMGYHVDNHWNDQSCSDTRNFICQKRKP</sequence>
<dbReference type="InterPro" id="IPR001304">
    <property type="entry name" value="C-type_lectin-like"/>
</dbReference>
<accession>A0ABQ9G1S1</accession>
<evidence type="ECO:0000313" key="3">
    <source>
        <dbReference type="EMBL" id="KAJ8322346.1"/>
    </source>
</evidence>
<dbReference type="EMBL" id="JARBDR010000018">
    <property type="protein sequence ID" value="KAJ8322346.1"/>
    <property type="molecule type" value="Genomic_DNA"/>
</dbReference>
<dbReference type="Pfam" id="PF00059">
    <property type="entry name" value="Lectin_C"/>
    <property type="match status" value="1"/>
</dbReference>
<keyword evidence="1" id="KW-1015">Disulfide bond</keyword>
<name>A0ABQ9G1S1_TEGGR</name>
<dbReference type="Gene3D" id="3.10.100.10">
    <property type="entry name" value="Mannose-Binding Protein A, subunit A"/>
    <property type="match status" value="1"/>
</dbReference>
<dbReference type="Proteomes" id="UP001217089">
    <property type="component" value="Unassembled WGS sequence"/>
</dbReference>
<dbReference type="InterPro" id="IPR016186">
    <property type="entry name" value="C-type_lectin-like/link_sf"/>
</dbReference>
<reference evidence="3 4" key="1">
    <citation type="submission" date="2022-12" db="EMBL/GenBank/DDBJ databases">
        <title>Chromosome-level genome of Tegillarca granosa.</title>
        <authorList>
            <person name="Kim J."/>
        </authorList>
    </citation>
    <scope>NUCLEOTIDE SEQUENCE [LARGE SCALE GENOMIC DNA]</scope>
    <source>
        <strain evidence="3">Teg-2019</strain>
        <tissue evidence="3">Adductor muscle</tissue>
    </source>
</reference>
<feature type="domain" description="C-type lectin" evidence="2">
    <location>
        <begin position="34"/>
        <end position="171"/>
    </location>
</feature>
<comment type="caution">
    <text evidence="3">The sequence shown here is derived from an EMBL/GenBank/DDBJ whole genome shotgun (WGS) entry which is preliminary data.</text>
</comment>
<organism evidence="3 4">
    <name type="scientific">Tegillarca granosa</name>
    <name type="common">Malaysian cockle</name>
    <name type="synonym">Anadara granosa</name>
    <dbReference type="NCBI Taxonomy" id="220873"/>
    <lineage>
        <taxon>Eukaryota</taxon>
        <taxon>Metazoa</taxon>
        <taxon>Spiralia</taxon>
        <taxon>Lophotrochozoa</taxon>
        <taxon>Mollusca</taxon>
        <taxon>Bivalvia</taxon>
        <taxon>Autobranchia</taxon>
        <taxon>Pteriomorphia</taxon>
        <taxon>Arcoida</taxon>
        <taxon>Arcoidea</taxon>
        <taxon>Arcidae</taxon>
        <taxon>Tegillarca</taxon>
    </lineage>
</organism>
<dbReference type="InterPro" id="IPR018378">
    <property type="entry name" value="C-type_lectin_CS"/>
</dbReference>
<dbReference type="SUPFAM" id="SSF56436">
    <property type="entry name" value="C-type lectin-like"/>
    <property type="match status" value="1"/>
</dbReference>
<gene>
    <name evidence="3" type="ORF">KUTeg_000817</name>
</gene>
<dbReference type="SMART" id="SM00034">
    <property type="entry name" value="CLECT"/>
    <property type="match status" value="1"/>
</dbReference>
<dbReference type="InterPro" id="IPR050111">
    <property type="entry name" value="C-type_lectin/snaclec_domain"/>
</dbReference>
<dbReference type="PROSITE" id="PS50041">
    <property type="entry name" value="C_TYPE_LECTIN_2"/>
    <property type="match status" value="1"/>
</dbReference>
<keyword evidence="4" id="KW-1185">Reference proteome</keyword>
<protein>
    <recommendedName>
        <fullName evidence="2">C-type lectin domain-containing protein</fullName>
    </recommendedName>
</protein>
<dbReference type="PROSITE" id="PS00615">
    <property type="entry name" value="C_TYPE_LECTIN_1"/>
    <property type="match status" value="1"/>
</dbReference>
<evidence type="ECO:0000256" key="1">
    <source>
        <dbReference type="ARBA" id="ARBA00023157"/>
    </source>
</evidence>
<evidence type="ECO:0000313" key="4">
    <source>
        <dbReference type="Proteomes" id="UP001217089"/>
    </source>
</evidence>
<dbReference type="CDD" id="cd00037">
    <property type="entry name" value="CLECT"/>
    <property type="match status" value="1"/>
</dbReference>
<evidence type="ECO:0000259" key="2">
    <source>
        <dbReference type="PROSITE" id="PS50041"/>
    </source>
</evidence>
<dbReference type="PANTHER" id="PTHR22803">
    <property type="entry name" value="MANNOSE, PHOSPHOLIPASE, LECTIN RECEPTOR RELATED"/>
    <property type="match status" value="1"/>
</dbReference>
<proteinExistence type="predicted"/>
<dbReference type="InterPro" id="IPR016187">
    <property type="entry name" value="CTDL_fold"/>
</dbReference>